<feature type="region of interest" description="Disordered" evidence="4">
    <location>
        <begin position="337"/>
        <end position="449"/>
    </location>
</feature>
<dbReference type="HOGENOM" id="CLU_272374_0_0_1"/>
<dbReference type="GO" id="GO:0016787">
    <property type="term" value="F:hydrolase activity"/>
    <property type="evidence" value="ECO:0007669"/>
    <property type="project" value="UniProtKB-KW"/>
</dbReference>
<dbReference type="GO" id="GO:0006281">
    <property type="term" value="P:DNA repair"/>
    <property type="evidence" value="ECO:0007669"/>
    <property type="project" value="TreeGrafter"/>
</dbReference>
<accession>F0XJB8</accession>
<proteinExistence type="predicted"/>
<protein>
    <submittedName>
        <fullName evidence="6">DNA/RNA helicase</fullName>
    </submittedName>
</protein>
<dbReference type="GO" id="GO:0005524">
    <property type="term" value="F:ATP binding"/>
    <property type="evidence" value="ECO:0007669"/>
    <property type="project" value="UniProtKB-KW"/>
</dbReference>
<dbReference type="InParanoid" id="F0XJB8"/>
<name>F0XJB8_GROCL</name>
<feature type="compositionally biased region" description="Gly residues" evidence="4">
    <location>
        <begin position="143"/>
        <end position="153"/>
    </location>
</feature>
<dbReference type="eggNOG" id="ENOG502SZVV">
    <property type="taxonomic scope" value="Eukaryota"/>
</dbReference>
<keyword evidence="1" id="KW-0547">Nucleotide-binding</keyword>
<reference evidence="6 7" key="1">
    <citation type="journal article" date="2011" name="Proc. Natl. Acad. Sci. U.S.A.">
        <title>Genome and transcriptome analyses of the mountain pine beetle-fungal symbiont Grosmannia clavigera, a lodgepole pine pathogen.</title>
        <authorList>
            <person name="DiGuistini S."/>
            <person name="Wang Y."/>
            <person name="Liao N.Y."/>
            <person name="Taylor G."/>
            <person name="Tanguay P."/>
            <person name="Feau N."/>
            <person name="Henrissat B."/>
            <person name="Chan S.K."/>
            <person name="Hesse-Orce U."/>
            <person name="Alamouti S.M."/>
            <person name="Tsui C.K.M."/>
            <person name="Docking R.T."/>
            <person name="Levasseur A."/>
            <person name="Haridas S."/>
            <person name="Robertson G."/>
            <person name="Birol I."/>
            <person name="Holt R.A."/>
            <person name="Marra M.A."/>
            <person name="Hamelin R.C."/>
            <person name="Hirst M."/>
            <person name="Jones S.J.M."/>
            <person name="Bohlmann J."/>
            <person name="Breuil C."/>
        </authorList>
    </citation>
    <scope>NUCLEOTIDE SEQUENCE [LARGE SCALE GENOMIC DNA]</scope>
    <source>
        <strain evidence="7">kw1407 / UAMH 11150</strain>
    </source>
</reference>
<feature type="compositionally biased region" description="Basic and acidic residues" evidence="4">
    <location>
        <begin position="99"/>
        <end position="122"/>
    </location>
</feature>
<dbReference type="SUPFAM" id="SSF52540">
    <property type="entry name" value="P-loop containing nucleoside triphosphate hydrolases"/>
    <property type="match status" value="2"/>
</dbReference>
<dbReference type="InterPro" id="IPR027417">
    <property type="entry name" value="P-loop_NTPase"/>
</dbReference>
<evidence type="ECO:0000259" key="5">
    <source>
        <dbReference type="Pfam" id="PF00271"/>
    </source>
</evidence>
<feature type="compositionally biased region" description="Basic and acidic residues" evidence="4">
    <location>
        <begin position="339"/>
        <end position="360"/>
    </location>
</feature>
<dbReference type="RefSeq" id="XP_014171843.1">
    <property type="nucleotide sequence ID" value="XM_014316368.1"/>
</dbReference>
<dbReference type="Pfam" id="PF00271">
    <property type="entry name" value="Helicase_C"/>
    <property type="match status" value="1"/>
</dbReference>
<dbReference type="GeneID" id="25975397"/>
<dbReference type="PANTHER" id="PTHR45626">
    <property type="entry name" value="TRANSCRIPTION TERMINATION FACTOR 2-RELATED"/>
    <property type="match status" value="1"/>
</dbReference>
<dbReference type="GO" id="GO:0008094">
    <property type="term" value="F:ATP-dependent activity, acting on DNA"/>
    <property type="evidence" value="ECO:0007669"/>
    <property type="project" value="TreeGrafter"/>
</dbReference>
<dbReference type="Gene3D" id="3.40.50.300">
    <property type="entry name" value="P-loop containing nucleotide triphosphate hydrolases"/>
    <property type="match status" value="1"/>
</dbReference>
<dbReference type="InterPro" id="IPR050628">
    <property type="entry name" value="SNF2_RAD54_helicase_TF"/>
</dbReference>
<dbReference type="InterPro" id="IPR001650">
    <property type="entry name" value="Helicase_C-like"/>
</dbReference>
<feature type="region of interest" description="Disordered" evidence="4">
    <location>
        <begin position="59"/>
        <end position="163"/>
    </location>
</feature>
<sequence length="1186" mass="129996">MNDHTLGGKEREAPLLRKTEQVRTLLHYDHRHEKTTKSKLKTGGTSFISRHGLCYQWEPGTHKKHGHGHDGHEMGTQRDAPISRTERTDRTARTTPTDRSARPDRDAKTEQTDRTGQTDKTIRTHTSHKHGKTTETATVPEAGSGGKSSGSNGGTSSTLSWPSCVPTYAISEGQKLTADMQRGRRQLQPRYIVTMQDTHYESGDVGGNRKLLLRHGRVADLLDGCANYLEYIRTQTRVGLAKTGPPLSLFSLIEKWHGIPETRQWRLWGVYSRHTGEQPSVSLIDSRSELLRLLTDFCVGTRTRSRFDGRWVMYFVVDVALEQPQLFGVIEVEEDVEEEVTKKPTAEKRMKEPKSHKYEGQQKAVSAQPRKPPACATENGTWKEGSVKEGARPEQGKTVRPSPANRSKAKVRDSPTADEQPLIPQDKLNDDSGRRPGTGALLRQVDTGNGRADDINDLDGLLPQSKAPTANQWAKCCQLLLLDPEKHRDVAARSIRIPGSAVWATPQQYWTAFRMLTWRVRHGLDGGLLADAPGCGKTHTVLVFCLLRALVFHSRAAVQHSRAANDGRHTRESSGRNGDSGSGCLCNNIHGIQCFAAPGSITRRIFEAGGGDSLARGPALIQAGPTVIEDWKAALCAARLSATYYHAVLFHTSASMTPRELARPDGLVAEMGCTAATRTKQPQETTETEEVPVDNCTFTFGLDESKNYRPLERYIFLTTYEAGRFRAAFQIPVSSAATGARHTKSAEGGLTVYGCPVGLHIVDEFHRMRDVQSNAVQLALAHKHMHDSASRGSSGSQFAFWAVTGTPLPGSRMTDLTGLMAVLQQPAWNGQDHAHHALRTEGLAELEDTRRRCASLSATSDDRDRFRQLALACFDSGFVIRHSGDMPHVPPVRVSFSTPVAHRYGVKVLAENARRRLARIDGPLTMQSAAVTLEGFRALGLLQVLSSFPGAARLLVGKENGPNDVAASLMQACVDPVEAARLMLPAAGSPADVDVMSVPLVAACWQAATKDSPKLDFVTRLLRVMDLDEEQAKRATGRILKKKLLLITPGLVDAVLYYAALRQRRPGWRPALLHSHLSPAAKADVLAGLKRTDSGSCRLLIATFAIAGTGLNLQAANYQVLTAPLRHRADEEQCFRRTNRGGQQLSVHHYLLLSEDSPYDRLMVAAQSGKTPAGDPFDVLADVGLA</sequence>
<organism evidence="7">
    <name type="scientific">Grosmannia clavigera (strain kw1407 / UAMH 11150)</name>
    <name type="common">Blue stain fungus</name>
    <name type="synonym">Graphiocladiella clavigera</name>
    <dbReference type="NCBI Taxonomy" id="655863"/>
    <lineage>
        <taxon>Eukaryota</taxon>
        <taxon>Fungi</taxon>
        <taxon>Dikarya</taxon>
        <taxon>Ascomycota</taxon>
        <taxon>Pezizomycotina</taxon>
        <taxon>Sordariomycetes</taxon>
        <taxon>Sordariomycetidae</taxon>
        <taxon>Ophiostomatales</taxon>
        <taxon>Ophiostomataceae</taxon>
        <taxon>Leptographium</taxon>
    </lineage>
</organism>
<feature type="compositionally biased region" description="Basic and acidic residues" evidence="4">
    <location>
        <begin position="385"/>
        <end position="397"/>
    </location>
</feature>
<dbReference type="OrthoDB" id="4161342at2759"/>
<dbReference type="EMBL" id="GL629782">
    <property type="protein sequence ID" value="EFX02361.1"/>
    <property type="molecule type" value="Genomic_DNA"/>
</dbReference>
<evidence type="ECO:0000313" key="6">
    <source>
        <dbReference type="EMBL" id="EFX02361.1"/>
    </source>
</evidence>
<keyword evidence="6" id="KW-0347">Helicase</keyword>
<keyword evidence="7" id="KW-1185">Reference proteome</keyword>
<evidence type="ECO:0000256" key="2">
    <source>
        <dbReference type="ARBA" id="ARBA00022801"/>
    </source>
</evidence>
<evidence type="ECO:0000256" key="3">
    <source>
        <dbReference type="ARBA" id="ARBA00022840"/>
    </source>
</evidence>
<dbReference type="AlphaFoldDB" id="F0XJB8"/>
<dbReference type="GO" id="GO:0005634">
    <property type="term" value="C:nucleus"/>
    <property type="evidence" value="ECO:0007669"/>
    <property type="project" value="TreeGrafter"/>
</dbReference>
<evidence type="ECO:0000313" key="7">
    <source>
        <dbReference type="Proteomes" id="UP000007796"/>
    </source>
</evidence>
<evidence type="ECO:0000256" key="1">
    <source>
        <dbReference type="ARBA" id="ARBA00022741"/>
    </source>
</evidence>
<dbReference type="Proteomes" id="UP000007796">
    <property type="component" value="Unassembled WGS sequence"/>
</dbReference>
<dbReference type="GO" id="GO:0004386">
    <property type="term" value="F:helicase activity"/>
    <property type="evidence" value="ECO:0007669"/>
    <property type="project" value="UniProtKB-KW"/>
</dbReference>
<keyword evidence="2" id="KW-0378">Hydrolase</keyword>
<feature type="domain" description="Helicase C-terminal" evidence="5">
    <location>
        <begin position="1059"/>
        <end position="1142"/>
    </location>
</feature>
<keyword evidence="3" id="KW-0067">ATP-binding</keyword>
<evidence type="ECO:0000256" key="4">
    <source>
        <dbReference type="SAM" id="MobiDB-lite"/>
    </source>
</evidence>
<gene>
    <name evidence="6" type="ORF">CMQ_2410</name>
</gene>